<evidence type="ECO:0000256" key="7">
    <source>
        <dbReference type="SAM" id="MobiDB-lite"/>
    </source>
</evidence>
<keyword evidence="9" id="KW-0648">Protein biosynthesis</keyword>
<comment type="similarity">
    <text evidence="2">Belongs to the TAF12 family.</text>
</comment>
<evidence type="ECO:0000256" key="5">
    <source>
        <dbReference type="ARBA" id="ARBA00023163"/>
    </source>
</evidence>
<evidence type="ECO:0000256" key="3">
    <source>
        <dbReference type="ARBA" id="ARBA00017484"/>
    </source>
</evidence>
<feature type="region of interest" description="Disordered" evidence="7">
    <location>
        <begin position="79"/>
        <end position="124"/>
    </location>
</feature>
<feature type="domain" description="Transcription initiation factor TFIID subunit 12" evidence="8">
    <location>
        <begin position="121"/>
        <end position="155"/>
    </location>
</feature>
<dbReference type="GO" id="GO:0017025">
    <property type="term" value="F:TBP-class protein binding"/>
    <property type="evidence" value="ECO:0007669"/>
    <property type="project" value="TreeGrafter"/>
</dbReference>
<dbReference type="Pfam" id="PF03847">
    <property type="entry name" value="TFIID_20kDa"/>
    <property type="match status" value="1"/>
</dbReference>
<keyword evidence="6" id="KW-0539">Nucleus</keyword>
<dbReference type="PANTHER" id="PTHR12264:SF21">
    <property type="entry name" value="TRANSCRIPTION INITIATION FACTOR TFIID SUBUNIT 12"/>
    <property type="match status" value="1"/>
</dbReference>
<dbReference type="GO" id="GO:0000124">
    <property type="term" value="C:SAGA complex"/>
    <property type="evidence" value="ECO:0007669"/>
    <property type="project" value="InterPro"/>
</dbReference>
<evidence type="ECO:0000256" key="2">
    <source>
        <dbReference type="ARBA" id="ARBA00007530"/>
    </source>
</evidence>
<evidence type="ECO:0000259" key="8">
    <source>
        <dbReference type="Pfam" id="PF03847"/>
    </source>
</evidence>
<evidence type="ECO:0000256" key="6">
    <source>
        <dbReference type="ARBA" id="ARBA00023242"/>
    </source>
</evidence>
<gene>
    <name evidence="9" type="ORF">H920_06003</name>
</gene>
<dbReference type="GO" id="GO:0003743">
    <property type="term" value="F:translation initiation factor activity"/>
    <property type="evidence" value="ECO:0007669"/>
    <property type="project" value="UniProtKB-KW"/>
</dbReference>
<dbReference type="EMBL" id="KN122153">
    <property type="protein sequence ID" value="KFO32592.1"/>
    <property type="molecule type" value="Genomic_DNA"/>
</dbReference>
<dbReference type="InterPro" id="IPR003228">
    <property type="entry name" value="TFIID_TAF12_dom"/>
</dbReference>
<dbReference type="GO" id="GO:0046982">
    <property type="term" value="F:protein heterodimerization activity"/>
    <property type="evidence" value="ECO:0007669"/>
    <property type="project" value="InterPro"/>
</dbReference>
<dbReference type="Proteomes" id="UP000028990">
    <property type="component" value="Unassembled WGS sequence"/>
</dbReference>
<dbReference type="InterPro" id="IPR037794">
    <property type="entry name" value="TAF12"/>
</dbReference>
<dbReference type="GO" id="GO:0003677">
    <property type="term" value="F:DNA binding"/>
    <property type="evidence" value="ECO:0007669"/>
    <property type="project" value="TreeGrafter"/>
</dbReference>
<name>A0A091DNB9_FUKDA</name>
<feature type="compositionally biased region" description="Polar residues" evidence="7">
    <location>
        <begin position="88"/>
        <end position="98"/>
    </location>
</feature>
<reference evidence="9 10" key="1">
    <citation type="submission" date="2013-11" db="EMBL/GenBank/DDBJ databases">
        <title>The Damaraland mole rat (Fukomys damarensis) genome and evolution of African mole rats.</title>
        <authorList>
            <person name="Gladyshev V.N."/>
            <person name="Fang X."/>
        </authorList>
    </citation>
    <scope>NUCLEOTIDE SEQUENCE [LARGE SCALE GENOMIC DNA]</scope>
    <source>
        <tissue evidence="9">Liver</tissue>
    </source>
</reference>
<organism evidence="9 10">
    <name type="scientific">Fukomys damarensis</name>
    <name type="common">Damaraland mole rat</name>
    <name type="synonym">Cryptomys damarensis</name>
    <dbReference type="NCBI Taxonomy" id="885580"/>
    <lineage>
        <taxon>Eukaryota</taxon>
        <taxon>Metazoa</taxon>
        <taxon>Chordata</taxon>
        <taxon>Craniata</taxon>
        <taxon>Vertebrata</taxon>
        <taxon>Euteleostomi</taxon>
        <taxon>Mammalia</taxon>
        <taxon>Eutheria</taxon>
        <taxon>Euarchontoglires</taxon>
        <taxon>Glires</taxon>
        <taxon>Rodentia</taxon>
        <taxon>Hystricomorpha</taxon>
        <taxon>Bathyergidae</taxon>
        <taxon>Fukomys</taxon>
    </lineage>
</organism>
<keyword evidence="9" id="KW-0396">Initiation factor</keyword>
<protein>
    <recommendedName>
        <fullName evidence="3">Transcription initiation factor TFIID subunit 12</fullName>
    </recommendedName>
</protein>
<evidence type="ECO:0000313" key="10">
    <source>
        <dbReference type="Proteomes" id="UP000028990"/>
    </source>
</evidence>
<evidence type="ECO:0000256" key="4">
    <source>
        <dbReference type="ARBA" id="ARBA00023015"/>
    </source>
</evidence>
<proteinExistence type="inferred from homology"/>
<accession>A0A091DNB9</accession>
<dbReference type="GO" id="GO:0005669">
    <property type="term" value="C:transcription factor TFIID complex"/>
    <property type="evidence" value="ECO:0007669"/>
    <property type="project" value="InterPro"/>
</dbReference>
<sequence>MPYRLGEGCAVGPAAETKASLGQSPHVTGRQMLLPLIGLGPHSSKEKQDLNKLYEKKSRCWQIMNHFDPSALNNCNFSSVKPEPASTPPQDSMANSTMVVKIPGSPGTEGHLSPENNQDLTKKKVQDLVREVDPNERQDEDVEEMLQVADEFPENENEMTAAHQLTRCHRPSTL</sequence>
<keyword evidence="10" id="KW-1185">Reference proteome</keyword>
<comment type="subcellular location">
    <subcellularLocation>
        <location evidence="1">Nucleus</location>
    </subcellularLocation>
</comment>
<dbReference type="InterPro" id="IPR009072">
    <property type="entry name" value="Histone-fold"/>
</dbReference>
<keyword evidence="5" id="KW-0804">Transcription</keyword>
<evidence type="ECO:0000256" key="1">
    <source>
        <dbReference type="ARBA" id="ARBA00004123"/>
    </source>
</evidence>
<evidence type="ECO:0000313" key="9">
    <source>
        <dbReference type="EMBL" id="KFO32592.1"/>
    </source>
</evidence>
<dbReference type="Gene3D" id="1.10.20.10">
    <property type="entry name" value="Histone, subunit A"/>
    <property type="match status" value="1"/>
</dbReference>
<dbReference type="GO" id="GO:0051123">
    <property type="term" value="P:RNA polymerase II preinitiation complex assembly"/>
    <property type="evidence" value="ECO:0007669"/>
    <property type="project" value="TreeGrafter"/>
</dbReference>
<dbReference type="PANTHER" id="PTHR12264">
    <property type="entry name" value="TRANSCRIPTION INITIATION FACTOR TFIID SUBUNIT 12"/>
    <property type="match status" value="1"/>
</dbReference>
<dbReference type="AlphaFoldDB" id="A0A091DNB9"/>
<keyword evidence="4" id="KW-0805">Transcription regulation</keyword>